<dbReference type="GeneID" id="20088850"/>
<gene>
    <name evidence="7" type="ORF">H310_11800</name>
</gene>
<keyword evidence="4 6" id="KW-1133">Transmembrane helix</keyword>
<comment type="function">
    <text evidence="6">Choline transporter.</text>
</comment>
<feature type="transmembrane region" description="Helical" evidence="6">
    <location>
        <begin position="189"/>
        <end position="218"/>
    </location>
</feature>
<dbReference type="PANTHER" id="PTHR12385">
    <property type="entry name" value="CHOLINE TRANSPORTER-LIKE (SLC FAMILY 44)"/>
    <property type="match status" value="1"/>
</dbReference>
<sequence>MNYTYNQREQHEPMLGKHAAEQRNNHRHGSPPVQSMRLETPAPKCNDAFFAILFVGHLVAIAYFAFTSGLDYLKHFEEEHPSQAAQKSFTMVLGVSGSLIGLSVVFSALWIQVLMACAENMIRFALWMNVGLMFGFAIMSLFVNPFVGLFFLLGAAINICYINAVQNRIAFASAHLKLACVALSKHKSIFVLALFFILVQVAWLITWSVSAVGVYQLFRVADPNCEKEESHGTLCGGTGFNVAIFFLLVSVYWGQQVIQNVMTCTVAGTVATWWYNTHTDRAVAGSLYRSLTSSFGSICFGSLIVAVLQALRTIVRTIKNKAAEDDNAALACVACLAECILNCIESLVEYFNMWAYTYVGIYGFDFRTAGKAVMQLFDSRGWTAVINDDLSSTALSIGAFGVGVLTCVVGLVVAKFAPADWVAGFGGDDTTRYVIFGVLGFIAGVSMAMILANLVITALHTIFVCFAEDPVSFQRSHPEHYNELILTWRHFQPDALVAAYGSYV</sequence>
<feature type="transmembrane region" description="Helical" evidence="6">
    <location>
        <begin position="89"/>
        <end position="112"/>
    </location>
</feature>
<name>A0A024TKG8_9STRA</name>
<keyword evidence="3 6" id="KW-0812">Transmembrane</keyword>
<feature type="transmembrane region" description="Helical" evidence="6">
    <location>
        <begin position="287"/>
        <end position="311"/>
    </location>
</feature>
<dbReference type="AlphaFoldDB" id="A0A024TKG8"/>
<feature type="transmembrane region" description="Helical" evidence="6">
    <location>
        <begin position="124"/>
        <end position="143"/>
    </location>
</feature>
<comment type="similarity">
    <text evidence="2 6">Belongs to the CTL (choline transporter-like) family.</text>
</comment>
<evidence type="ECO:0000256" key="3">
    <source>
        <dbReference type="ARBA" id="ARBA00022692"/>
    </source>
</evidence>
<dbReference type="PANTHER" id="PTHR12385:SF4">
    <property type="entry name" value="PROTEIN PNS1"/>
    <property type="match status" value="1"/>
</dbReference>
<dbReference type="Pfam" id="PF04515">
    <property type="entry name" value="Choline_transpo"/>
    <property type="match status" value="1"/>
</dbReference>
<dbReference type="EMBL" id="KI913985">
    <property type="protein sequence ID" value="ETV94479.1"/>
    <property type="molecule type" value="Genomic_DNA"/>
</dbReference>
<feature type="transmembrane region" description="Helical" evidence="6">
    <location>
        <begin position="394"/>
        <end position="414"/>
    </location>
</feature>
<evidence type="ECO:0000256" key="4">
    <source>
        <dbReference type="ARBA" id="ARBA00022989"/>
    </source>
</evidence>
<feature type="transmembrane region" description="Helical" evidence="6">
    <location>
        <begin position="230"/>
        <end position="250"/>
    </location>
</feature>
<accession>A0A024TKG8</accession>
<feature type="transmembrane region" description="Helical" evidence="6">
    <location>
        <begin position="149"/>
        <end position="169"/>
    </location>
</feature>
<feature type="transmembrane region" description="Helical" evidence="6">
    <location>
        <begin position="257"/>
        <end position="275"/>
    </location>
</feature>
<evidence type="ECO:0000313" key="7">
    <source>
        <dbReference type="EMBL" id="ETV94479.1"/>
    </source>
</evidence>
<dbReference type="GO" id="GO:0022857">
    <property type="term" value="F:transmembrane transporter activity"/>
    <property type="evidence" value="ECO:0007669"/>
    <property type="project" value="UniProtKB-UniRule"/>
</dbReference>
<dbReference type="RefSeq" id="XP_008876794.1">
    <property type="nucleotide sequence ID" value="XM_008878572.1"/>
</dbReference>
<dbReference type="InterPro" id="IPR007603">
    <property type="entry name" value="Choline_transptr-like"/>
</dbReference>
<reference evidence="7" key="1">
    <citation type="submission" date="2013-12" db="EMBL/GenBank/DDBJ databases">
        <title>The Genome Sequence of Aphanomyces invadans NJM9701.</title>
        <authorList>
            <consortium name="The Broad Institute Genomics Platform"/>
            <person name="Russ C."/>
            <person name="Tyler B."/>
            <person name="van West P."/>
            <person name="Dieguez-Uribeondo J."/>
            <person name="Young S.K."/>
            <person name="Zeng Q."/>
            <person name="Gargeya S."/>
            <person name="Fitzgerald M."/>
            <person name="Abouelleil A."/>
            <person name="Alvarado L."/>
            <person name="Chapman S.B."/>
            <person name="Gainer-Dewar J."/>
            <person name="Goldberg J."/>
            <person name="Griggs A."/>
            <person name="Gujja S."/>
            <person name="Hansen M."/>
            <person name="Howarth C."/>
            <person name="Imamovic A."/>
            <person name="Ireland A."/>
            <person name="Larimer J."/>
            <person name="McCowan C."/>
            <person name="Murphy C."/>
            <person name="Pearson M."/>
            <person name="Poon T.W."/>
            <person name="Priest M."/>
            <person name="Roberts A."/>
            <person name="Saif S."/>
            <person name="Shea T."/>
            <person name="Sykes S."/>
            <person name="Wortman J."/>
            <person name="Nusbaum C."/>
            <person name="Birren B."/>
        </authorList>
    </citation>
    <scope>NUCLEOTIDE SEQUENCE [LARGE SCALE GENOMIC DNA]</scope>
    <source>
        <strain evidence="7">NJM9701</strain>
    </source>
</reference>
<proteinExistence type="inferred from homology"/>
<dbReference type="GO" id="GO:0005886">
    <property type="term" value="C:plasma membrane"/>
    <property type="evidence" value="ECO:0007669"/>
    <property type="project" value="UniProtKB-SubCell"/>
</dbReference>
<organism evidence="7">
    <name type="scientific">Aphanomyces invadans</name>
    <dbReference type="NCBI Taxonomy" id="157072"/>
    <lineage>
        <taxon>Eukaryota</taxon>
        <taxon>Sar</taxon>
        <taxon>Stramenopiles</taxon>
        <taxon>Oomycota</taxon>
        <taxon>Saprolegniomycetes</taxon>
        <taxon>Saprolegniales</taxon>
        <taxon>Verrucalvaceae</taxon>
        <taxon>Aphanomyces</taxon>
    </lineage>
</organism>
<dbReference type="OrthoDB" id="44736at2759"/>
<evidence type="ECO:0000256" key="2">
    <source>
        <dbReference type="ARBA" id="ARBA00007168"/>
    </source>
</evidence>
<keyword evidence="5 6" id="KW-0472">Membrane</keyword>
<evidence type="ECO:0000256" key="6">
    <source>
        <dbReference type="RuleBase" id="RU368066"/>
    </source>
</evidence>
<dbReference type="eggNOG" id="KOG1362">
    <property type="taxonomic scope" value="Eukaryota"/>
</dbReference>
<protein>
    <recommendedName>
        <fullName evidence="6">Choline transporter-like protein</fullName>
    </recommendedName>
</protein>
<evidence type="ECO:0000256" key="5">
    <source>
        <dbReference type="ARBA" id="ARBA00023136"/>
    </source>
</evidence>
<dbReference type="VEuPathDB" id="FungiDB:H310_11800"/>
<feature type="transmembrane region" description="Helical" evidence="6">
    <location>
        <begin position="48"/>
        <end position="69"/>
    </location>
</feature>
<evidence type="ECO:0000256" key="1">
    <source>
        <dbReference type="ARBA" id="ARBA00004141"/>
    </source>
</evidence>
<feature type="transmembrane region" description="Helical" evidence="6">
    <location>
        <begin position="434"/>
        <end position="467"/>
    </location>
</feature>
<comment type="subcellular location">
    <subcellularLocation>
        <location evidence="6">Cell membrane</location>
        <topology evidence="6">Multi-pass membrane protein</topology>
    </subcellularLocation>
    <subcellularLocation>
        <location evidence="1">Membrane</location>
        <topology evidence="1">Multi-pass membrane protein</topology>
    </subcellularLocation>
</comment>